<evidence type="ECO:0000313" key="8">
    <source>
        <dbReference type="EMBL" id="SEA53948.1"/>
    </source>
</evidence>
<feature type="compositionally biased region" description="Low complexity" evidence="6">
    <location>
        <begin position="1"/>
        <end position="23"/>
    </location>
</feature>
<reference evidence="8 9" key="1">
    <citation type="submission" date="2016-10" db="EMBL/GenBank/DDBJ databases">
        <authorList>
            <person name="de Groot N.N."/>
        </authorList>
    </citation>
    <scope>NUCLEOTIDE SEQUENCE [LARGE SCALE GENOMIC DNA]</scope>
    <source>
        <strain evidence="8 9">DSM 15345</strain>
    </source>
</reference>
<dbReference type="GO" id="GO:0005886">
    <property type="term" value="C:plasma membrane"/>
    <property type="evidence" value="ECO:0007669"/>
    <property type="project" value="UniProtKB-SubCell"/>
</dbReference>
<protein>
    <submittedName>
        <fullName evidence="8">Fructose transport system permease protein</fullName>
    </submittedName>
</protein>
<name>A0A1H4C0M2_9RHOB</name>
<feature type="transmembrane region" description="Helical" evidence="7">
    <location>
        <begin position="402"/>
        <end position="422"/>
    </location>
</feature>
<dbReference type="Pfam" id="PF02653">
    <property type="entry name" value="BPD_transp_2"/>
    <property type="match status" value="1"/>
</dbReference>
<dbReference type="EMBL" id="FNQM01000006">
    <property type="protein sequence ID" value="SEA53948.1"/>
    <property type="molecule type" value="Genomic_DNA"/>
</dbReference>
<evidence type="ECO:0000256" key="7">
    <source>
        <dbReference type="SAM" id="Phobius"/>
    </source>
</evidence>
<evidence type="ECO:0000313" key="9">
    <source>
        <dbReference type="Proteomes" id="UP000198703"/>
    </source>
</evidence>
<feature type="transmembrane region" description="Helical" evidence="7">
    <location>
        <begin position="222"/>
        <end position="242"/>
    </location>
</feature>
<dbReference type="RefSeq" id="WP_245731028.1">
    <property type="nucleotide sequence ID" value="NZ_FNQM01000006.1"/>
</dbReference>
<evidence type="ECO:0000256" key="6">
    <source>
        <dbReference type="SAM" id="MobiDB-lite"/>
    </source>
</evidence>
<dbReference type="AlphaFoldDB" id="A0A1H4C0M2"/>
<evidence type="ECO:0000256" key="1">
    <source>
        <dbReference type="ARBA" id="ARBA00004651"/>
    </source>
</evidence>
<feature type="transmembrane region" description="Helical" evidence="7">
    <location>
        <begin position="108"/>
        <end position="130"/>
    </location>
</feature>
<dbReference type="Proteomes" id="UP000198703">
    <property type="component" value="Unassembled WGS sequence"/>
</dbReference>
<feature type="region of interest" description="Disordered" evidence="6">
    <location>
        <begin position="1"/>
        <end position="30"/>
    </location>
</feature>
<keyword evidence="4 7" id="KW-1133">Transmembrane helix</keyword>
<accession>A0A1H4C0M2</accession>
<dbReference type="STRING" id="89524.SAMN05444370_106142"/>
<comment type="subcellular location">
    <subcellularLocation>
        <location evidence="1">Cell membrane</location>
        <topology evidence="1">Multi-pass membrane protein</topology>
    </subcellularLocation>
</comment>
<feature type="transmembrane region" description="Helical" evidence="7">
    <location>
        <begin position="142"/>
        <end position="162"/>
    </location>
</feature>
<gene>
    <name evidence="8" type="ORF">SAMN05444370_106142</name>
</gene>
<dbReference type="InterPro" id="IPR001851">
    <property type="entry name" value="ABC_transp_permease"/>
</dbReference>
<keyword evidence="3 7" id="KW-0812">Transmembrane</keyword>
<feature type="transmembrane region" description="Helical" evidence="7">
    <location>
        <begin position="66"/>
        <end position="87"/>
    </location>
</feature>
<evidence type="ECO:0000256" key="4">
    <source>
        <dbReference type="ARBA" id="ARBA00022989"/>
    </source>
</evidence>
<keyword evidence="2" id="KW-1003">Cell membrane</keyword>
<dbReference type="PANTHER" id="PTHR32196:SF72">
    <property type="entry name" value="RIBOSE IMPORT PERMEASE PROTEIN RBSC"/>
    <property type="match status" value="1"/>
</dbReference>
<keyword evidence="5 7" id="KW-0472">Membrane</keyword>
<feature type="transmembrane region" description="Helical" evidence="7">
    <location>
        <begin position="362"/>
        <end position="390"/>
    </location>
</feature>
<feature type="transmembrane region" description="Helical" evidence="7">
    <location>
        <begin position="169"/>
        <end position="202"/>
    </location>
</feature>
<evidence type="ECO:0000256" key="2">
    <source>
        <dbReference type="ARBA" id="ARBA00022475"/>
    </source>
</evidence>
<keyword evidence="9" id="KW-1185">Reference proteome</keyword>
<sequence>MTDAPAAAGAASGPASGPGPASGRTPQDYETAASRESAVAAFDVKAKSPLDHFQHFLHANPTAAPIMVLALSVAVFAATANNFLTAFNLSLIIQQVTVIGLLGAAQTLIILTAGIDLSVAAIMVLSYMIMARLGVEGGAPDVVAVLIGLGAGLACGLFNGALVTRMRVVPVIVTAAATVALLTLAGLSVIWAAPVGILLGLAAGGAAMSGKLPAGPSMQFRLPPFIATLGAWSIFAALSLWYSGGQTVRSQSIDAEASLLKVFGLRVEILGAQFTYGSFLMVLVFAGLWYVLNWTGWGRAVYAIGDDKEAAELSGIRTDRVLLSVYAVSGTLCALAGWAAIGRVGSASPQSFAEGNLDAITAVVIGGTSLFGGRGAVFGTLFGALIVGVFRSGLSLSGFDPLWQSFAVGLLIIVAVALDQWIRRVSA</sequence>
<evidence type="ECO:0000256" key="5">
    <source>
        <dbReference type="ARBA" id="ARBA00023136"/>
    </source>
</evidence>
<feature type="transmembrane region" description="Helical" evidence="7">
    <location>
        <begin position="269"/>
        <end position="292"/>
    </location>
</feature>
<evidence type="ECO:0000256" key="3">
    <source>
        <dbReference type="ARBA" id="ARBA00022692"/>
    </source>
</evidence>
<proteinExistence type="predicted"/>
<feature type="transmembrane region" description="Helical" evidence="7">
    <location>
        <begin position="321"/>
        <end position="341"/>
    </location>
</feature>
<dbReference type="CDD" id="cd06579">
    <property type="entry name" value="TM_PBP1_transp_AraH_like"/>
    <property type="match status" value="1"/>
</dbReference>
<dbReference type="PANTHER" id="PTHR32196">
    <property type="entry name" value="ABC TRANSPORTER PERMEASE PROTEIN YPHD-RELATED-RELATED"/>
    <property type="match status" value="1"/>
</dbReference>
<organism evidence="8 9">
    <name type="scientific">Rubrimonas cliftonensis</name>
    <dbReference type="NCBI Taxonomy" id="89524"/>
    <lineage>
        <taxon>Bacteria</taxon>
        <taxon>Pseudomonadati</taxon>
        <taxon>Pseudomonadota</taxon>
        <taxon>Alphaproteobacteria</taxon>
        <taxon>Rhodobacterales</taxon>
        <taxon>Paracoccaceae</taxon>
        <taxon>Rubrimonas</taxon>
    </lineage>
</organism>
<dbReference type="GO" id="GO:0022857">
    <property type="term" value="F:transmembrane transporter activity"/>
    <property type="evidence" value="ECO:0007669"/>
    <property type="project" value="InterPro"/>
</dbReference>